<dbReference type="AlphaFoldDB" id="A0A6J6M035"/>
<evidence type="ECO:0000313" key="9">
    <source>
        <dbReference type="EMBL" id="CAB4596407.1"/>
    </source>
</evidence>
<evidence type="ECO:0000259" key="7">
    <source>
        <dbReference type="Pfam" id="PF09335"/>
    </source>
</evidence>
<evidence type="ECO:0000313" key="8">
    <source>
        <dbReference type="EMBL" id="CAB4544074.1"/>
    </source>
</evidence>
<reference evidence="10" key="1">
    <citation type="submission" date="2020-05" db="EMBL/GenBank/DDBJ databases">
        <authorList>
            <person name="Chiriac C."/>
            <person name="Salcher M."/>
            <person name="Ghai R."/>
            <person name="Kavagutti S V."/>
        </authorList>
    </citation>
    <scope>NUCLEOTIDE SEQUENCE</scope>
</reference>
<keyword evidence="3 6" id="KW-0812">Transmembrane</keyword>
<evidence type="ECO:0000256" key="6">
    <source>
        <dbReference type="SAM" id="Phobius"/>
    </source>
</evidence>
<feature type="transmembrane region" description="Helical" evidence="6">
    <location>
        <begin position="44"/>
        <end position="71"/>
    </location>
</feature>
<dbReference type="InterPro" id="IPR032816">
    <property type="entry name" value="VTT_dom"/>
</dbReference>
<evidence type="ECO:0000256" key="4">
    <source>
        <dbReference type="ARBA" id="ARBA00022989"/>
    </source>
</evidence>
<evidence type="ECO:0000256" key="1">
    <source>
        <dbReference type="ARBA" id="ARBA00004651"/>
    </source>
</evidence>
<evidence type="ECO:0000256" key="2">
    <source>
        <dbReference type="ARBA" id="ARBA00022475"/>
    </source>
</evidence>
<feature type="transmembrane region" description="Helical" evidence="6">
    <location>
        <begin position="20"/>
        <end position="38"/>
    </location>
</feature>
<dbReference type="PANTHER" id="PTHR42709:SF6">
    <property type="entry name" value="UNDECAPRENYL PHOSPHATE TRANSPORTER A"/>
    <property type="match status" value="1"/>
</dbReference>
<feature type="transmembrane region" description="Helical" evidence="6">
    <location>
        <begin position="142"/>
        <end position="164"/>
    </location>
</feature>
<dbReference type="GO" id="GO:0005886">
    <property type="term" value="C:plasma membrane"/>
    <property type="evidence" value="ECO:0007669"/>
    <property type="project" value="UniProtKB-SubCell"/>
</dbReference>
<dbReference type="Pfam" id="PF09335">
    <property type="entry name" value="VTT_dom"/>
    <property type="match status" value="1"/>
</dbReference>
<name>A0A6J6M035_9ZZZZ</name>
<keyword evidence="4 6" id="KW-1133">Transmembrane helix</keyword>
<organism evidence="10">
    <name type="scientific">freshwater metagenome</name>
    <dbReference type="NCBI Taxonomy" id="449393"/>
    <lineage>
        <taxon>unclassified sequences</taxon>
        <taxon>metagenomes</taxon>
        <taxon>ecological metagenomes</taxon>
    </lineage>
</organism>
<accession>A0A6J6M035</accession>
<dbReference type="EMBL" id="CAEZUN010000030">
    <property type="protein sequence ID" value="CAB4596407.1"/>
    <property type="molecule type" value="Genomic_DNA"/>
</dbReference>
<evidence type="ECO:0000313" key="10">
    <source>
        <dbReference type="EMBL" id="CAB4667547.1"/>
    </source>
</evidence>
<dbReference type="PANTHER" id="PTHR42709">
    <property type="entry name" value="ALKALINE PHOSPHATASE LIKE PROTEIN"/>
    <property type="match status" value="1"/>
</dbReference>
<evidence type="ECO:0000256" key="5">
    <source>
        <dbReference type="ARBA" id="ARBA00023136"/>
    </source>
</evidence>
<proteinExistence type="predicted"/>
<comment type="subcellular location">
    <subcellularLocation>
        <location evidence="1">Cell membrane</location>
        <topology evidence="1">Multi-pass membrane protein</topology>
    </subcellularLocation>
</comment>
<keyword evidence="5 6" id="KW-0472">Membrane</keyword>
<protein>
    <submittedName>
        <fullName evidence="10">Unannotated protein</fullName>
    </submittedName>
</protein>
<dbReference type="InterPro" id="IPR051311">
    <property type="entry name" value="DedA_domain"/>
</dbReference>
<feature type="transmembrane region" description="Helical" evidence="6">
    <location>
        <begin position="176"/>
        <end position="197"/>
    </location>
</feature>
<keyword evidence="2" id="KW-1003">Cell membrane</keyword>
<sequence>MLAVVNTFFDWLKESSSSPWFYLIIFAVAVFDSVLPIVPSETLVIIGGVSAGSGSLSIALVILCAGSGAFVGDNLSYFIGREASDWVIKRRTRTERGAKQMTNIVDQIHERGGMLLITARFIPGGRTVLTLSCGVTRQPRKWFIGWAVVAASVWSLYASLLGYIGGKSFADNHTKAFLIAFAGAFGVTIIIEGFRAISHRVKR</sequence>
<gene>
    <name evidence="8" type="ORF">UFOPK1353_01104</name>
    <name evidence="9" type="ORF">UFOPK1826_00367</name>
    <name evidence="10" type="ORF">UFOPK2292_00630</name>
</gene>
<dbReference type="EMBL" id="CAEZWU010000076">
    <property type="protein sequence ID" value="CAB4667547.1"/>
    <property type="molecule type" value="Genomic_DNA"/>
</dbReference>
<evidence type="ECO:0000256" key="3">
    <source>
        <dbReference type="ARBA" id="ARBA00022692"/>
    </source>
</evidence>
<dbReference type="EMBL" id="CAEZSE010000216">
    <property type="protein sequence ID" value="CAB4544074.1"/>
    <property type="molecule type" value="Genomic_DNA"/>
</dbReference>
<feature type="domain" description="VTT" evidence="7">
    <location>
        <begin position="38"/>
        <end position="163"/>
    </location>
</feature>